<dbReference type="HOGENOM" id="CLU_030130_3_7_7"/>
<sequence length="252" mass="28620">MMTSNPMLCALQFAYEKHSFDENFQTLKHLVAQTPHKSIVLAPELCLSAYPYERMEEAAQFSERTLPELAKLSTCKTLALTLIEKTQLGYLNNFKLFHDGKLIYTQAKTKLFPLGKEEHHFRAGVPDNIGIVELNGIKIAVLICFELRFTNLWEQIKGADLILIPAYWGKERKMHFEVLTRALAIANQAFVLCANSADETMAKSSAIISAFGHVTSDDAQSLIMYPFDRFEIKKMRRYLDVGINHNVSIDSL</sequence>
<dbReference type="Gene3D" id="3.60.110.10">
    <property type="entry name" value="Carbon-nitrogen hydrolase"/>
    <property type="match status" value="1"/>
</dbReference>
<reference evidence="2 3" key="1">
    <citation type="submission" date="2012-06" db="EMBL/GenBank/DDBJ databases">
        <title>Complete sequence of Sulfurospirillum barnesii SES-3.</title>
        <authorList>
            <consortium name="US DOE Joint Genome Institute"/>
            <person name="Lucas S."/>
            <person name="Han J."/>
            <person name="Lapidus A."/>
            <person name="Cheng J.-F."/>
            <person name="Goodwin L."/>
            <person name="Pitluck S."/>
            <person name="Peters L."/>
            <person name="Ovchinnikova G."/>
            <person name="Lu M."/>
            <person name="Detter J.C."/>
            <person name="Han C."/>
            <person name="Tapia R."/>
            <person name="Land M."/>
            <person name="Hauser L."/>
            <person name="Kyrpides N."/>
            <person name="Ivanova N."/>
            <person name="Pagani I."/>
            <person name="Stolz J."/>
            <person name="Arkin A."/>
            <person name="Dehal P."/>
            <person name="Oremland R."/>
            <person name="Saltikov C."/>
            <person name="Basu P."/>
            <person name="Hollibaugh J."/>
            <person name="Newman D."/>
            <person name="Stolyar S."/>
            <person name="Hazen T."/>
            <person name="Woyke T."/>
        </authorList>
    </citation>
    <scope>NUCLEOTIDE SEQUENCE [LARGE SCALE GENOMIC DNA]</scope>
    <source>
        <strain evidence="3">ATCC 700032 / DSM 10660 / SES-3</strain>
    </source>
</reference>
<accession>I3XTX1</accession>
<name>I3XTX1_SULBS</name>
<keyword evidence="3" id="KW-1185">Reference proteome</keyword>
<dbReference type="InterPro" id="IPR003010">
    <property type="entry name" value="C-N_Hydrolase"/>
</dbReference>
<dbReference type="GO" id="GO:0106008">
    <property type="term" value="F:2-oxoglutaramate amidase activity"/>
    <property type="evidence" value="ECO:0007669"/>
    <property type="project" value="TreeGrafter"/>
</dbReference>
<dbReference type="STRING" id="760154.Sulba_0066"/>
<evidence type="ECO:0000313" key="2">
    <source>
        <dbReference type="EMBL" id="AFL67395.1"/>
    </source>
</evidence>
<dbReference type="AlphaFoldDB" id="I3XTX1"/>
<organism evidence="2 3">
    <name type="scientific">Sulfurospirillum barnesii (strain ATCC 700032 / DSM 10660 / SES-3)</name>
    <dbReference type="NCBI Taxonomy" id="760154"/>
    <lineage>
        <taxon>Bacteria</taxon>
        <taxon>Pseudomonadati</taxon>
        <taxon>Campylobacterota</taxon>
        <taxon>Epsilonproteobacteria</taxon>
        <taxon>Campylobacterales</taxon>
        <taxon>Sulfurospirillaceae</taxon>
        <taxon>Sulfurospirillum</taxon>
    </lineage>
</organism>
<dbReference type="PATRIC" id="fig|760154.4.peg.63"/>
<dbReference type="GO" id="GO:0050152">
    <property type="term" value="F:omega-amidase activity"/>
    <property type="evidence" value="ECO:0007669"/>
    <property type="project" value="TreeGrafter"/>
</dbReference>
<dbReference type="EMBL" id="CP003333">
    <property type="protein sequence ID" value="AFL67395.1"/>
    <property type="molecule type" value="Genomic_DNA"/>
</dbReference>
<dbReference type="CDD" id="cd07197">
    <property type="entry name" value="nitrilase"/>
    <property type="match status" value="1"/>
</dbReference>
<dbReference type="InterPro" id="IPR036526">
    <property type="entry name" value="C-N_Hydrolase_sf"/>
</dbReference>
<dbReference type="Proteomes" id="UP000006176">
    <property type="component" value="Chromosome"/>
</dbReference>
<feature type="domain" description="CN hydrolase" evidence="1">
    <location>
        <begin position="4"/>
        <end position="251"/>
    </location>
</feature>
<dbReference type="InterPro" id="IPR052737">
    <property type="entry name" value="Omega-amidase_YafV"/>
</dbReference>
<dbReference type="PROSITE" id="PS50263">
    <property type="entry name" value="CN_HYDROLASE"/>
    <property type="match status" value="1"/>
</dbReference>
<dbReference type="SUPFAM" id="SSF56317">
    <property type="entry name" value="Carbon-nitrogen hydrolase"/>
    <property type="match status" value="1"/>
</dbReference>
<gene>
    <name evidence="2" type="ordered locus">Sulba_0066</name>
</gene>
<keyword evidence="2" id="KW-0378">Hydrolase</keyword>
<protein>
    <submittedName>
        <fullName evidence="2">Putative amidohydrolase</fullName>
    </submittedName>
</protein>
<evidence type="ECO:0000313" key="3">
    <source>
        <dbReference type="Proteomes" id="UP000006176"/>
    </source>
</evidence>
<dbReference type="PANTHER" id="PTHR47799:SF1">
    <property type="entry name" value="OMEGA-AMIDASE YAFV"/>
    <property type="match status" value="1"/>
</dbReference>
<dbReference type="KEGG" id="sba:Sulba_0066"/>
<dbReference type="PANTHER" id="PTHR47799">
    <property type="entry name" value="OMEGA-AMIDASE YAFV"/>
    <property type="match status" value="1"/>
</dbReference>
<dbReference type="Pfam" id="PF00795">
    <property type="entry name" value="CN_hydrolase"/>
    <property type="match status" value="1"/>
</dbReference>
<evidence type="ECO:0000259" key="1">
    <source>
        <dbReference type="PROSITE" id="PS50263"/>
    </source>
</evidence>
<dbReference type="eggNOG" id="COG0388">
    <property type="taxonomic scope" value="Bacteria"/>
</dbReference>
<proteinExistence type="predicted"/>